<keyword evidence="8 19" id="KW-0812">Transmembrane</keyword>
<organism evidence="21">
    <name type="scientific">Olidiana sp. 15062716</name>
    <dbReference type="NCBI Taxonomy" id="2040660"/>
    <lineage>
        <taxon>Eukaryota</taxon>
        <taxon>Metazoa</taxon>
        <taxon>Ecdysozoa</taxon>
        <taxon>Arthropoda</taxon>
        <taxon>Hexapoda</taxon>
        <taxon>Insecta</taxon>
        <taxon>Pterygota</taxon>
        <taxon>Neoptera</taxon>
        <taxon>Paraneoptera</taxon>
        <taxon>Hemiptera</taxon>
        <taxon>Auchenorrhyncha</taxon>
        <taxon>Membracoidea</taxon>
        <taxon>Cicadellidae</taxon>
        <taxon>Coelidiinae</taxon>
        <taxon>Olidiana</taxon>
    </lineage>
</organism>
<gene>
    <name evidence="21" type="primary">nad2</name>
</gene>
<dbReference type="Pfam" id="PF00361">
    <property type="entry name" value="Proton_antipo_M"/>
    <property type="match status" value="1"/>
</dbReference>
<accession>A0A343KJ83</accession>
<evidence type="ECO:0000256" key="9">
    <source>
        <dbReference type="ARBA" id="ARBA00022792"/>
    </source>
</evidence>
<keyword evidence="15 21" id="KW-0496">Mitochondrion</keyword>
<comment type="subcellular location">
    <subcellularLocation>
        <location evidence="2">Mitochondrion inner membrane</location>
        <topology evidence="2">Multi-pass membrane protein</topology>
    </subcellularLocation>
</comment>
<evidence type="ECO:0000256" key="3">
    <source>
        <dbReference type="ARBA" id="ARBA00007012"/>
    </source>
</evidence>
<evidence type="ECO:0000256" key="6">
    <source>
        <dbReference type="ARBA" id="ARBA00022448"/>
    </source>
</evidence>
<dbReference type="AlphaFoldDB" id="A0A343KJ83"/>
<comment type="similarity">
    <text evidence="3">Belongs to the complex I subunit 2 family.</text>
</comment>
<evidence type="ECO:0000256" key="8">
    <source>
        <dbReference type="ARBA" id="ARBA00022692"/>
    </source>
</evidence>
<keyword evidence="13" id="KW-0520">NAD</keyword>
<keyword evidence="6" id="KW-0813">Transport</keyword>
<feature type="transmembrane region" description="Helical" evidence="19">
    <location>
        <begin position="60"/>
        <end position="81"/>
    </location>
</feature>
<dbReference type="GO" id="GO:0006120">
    <property type="term" value="P:mitochondrial electron transport, NADH to ubiquinone"/>
    <property type="evidence" value="ECO:0007669"/>
    <property type="project" value="TreeGrafter"/>
</dbReference>
<feature type="transmembrane region" description="Helical" evidence="19">
    <location>
        <begin position="174"/>
        <end position="199"/>
    </location>
</feature>
<evidence type="ECO:0000256" key="16">
    <source>
        <dbReference type="ARBA" id="ARBA00023136"/>
    </source>
</evidence>
<protein>
    <recommendedName>
        <fullName evidence="5">NADH-ubiquinone oxidoreductase chain 2</fullName>
        <ecNumber evidence="4">7.1.1.2</ecNumber>
    </recommendedName>
    <alternativeName>
        <fullName evidence="17">NADH dehydrogenase subunit 2</fullName>
    </alternativeName>
</protein>
<proteinExistence type="inferred from homology"/>
<evidence type="ECO:0000259" key="20">
    <source>
        <dbReference type="Pfam" id="PF00361"/>
    </source>
</evidence>
<keyword evidence="11" id="KW-0249">Electron transport</keyword>
<keyword evidence="7" id="KW-0679">Respiratory chain</keyword>
<keyword evidence="16 19" id="KW-0472">Membrane</keyword>
<geneLocation type="mitochondrion" evidence="21"/>
<feature type="transmembrane region" description="Helical" evidence="19">
    <location>
        <begin position="12"/>
        <end position="30"/>
    </location>
</feature>
<evidence type="ECO:0000256" key="4">
    <source>
        <dbReference type="ARBA" id="ARBA00012944"/>
    </source>
</evidence>
<dbReference type="PANTHER" id="PTHR46552">
    <property type="entry name" value="NADH-UBIQUINONE OXIDOREDUCTASE CHAIN 2"/>
    <property type="match status" value="1"/>
</dbReference>
<evidence type="ECO:0000256" key="12">
    <source>
        <dbReference type="ARBA" id="ARBA00022989"/>
    </source>
</evidence>
<evidence type="ECO:0000256" key="1">
    <source>
        <dbReference type="ARBA" id="ARBA00003257"/>
    </source>
</evidence>
<evidence type="ECO:0000313" key="21">
    <source>
        <dbReference type="EMBL" id="ATG83188.1"/>
    </source>
</evidence>
<dbReference type="EMBL" id="KY039119">
    <property type="protein sequence ID" value="ATG83188.1"/>
    <property type="molecule type" value="Genomic_DNA"/>
</dbReference>
<evidence type="ECO:0000256" key="2">
    <source>
        <dbReference type="ARBA" id="ARBA00004448"/>
    </source>
</evidence>
<feature type="domain" description="NADH:quinone oxidoreductase/Mrp antiporter transmembrane" evidence="20">
    <location>
        <begin position="77"/>
        <end position="270"/>
    </location>
</feature>
<keyword evidence="9" id="KW-0999">Mitochondrion inner membrane</keyword>
<keyword evidence="10" id="KW-1278">Translocase</keyword>
<dbReference type="PANTHER" id="PTHR46552:SF1">
    <property type="entry name" value="NADH-UBIQUINONE OXIDOREDUCTASE CHAIN 2"/>
    <property type="match status" value="1"/>
</dbReference>
<dbReference type="InterPro" id="IPR001750">
    <property type="entry name" value="ND/Mrp_TM"/>
</dbReference>
<keyword evidence="12 19" id="KW-1133">Transmembrane helix</keyword>
<evidence type="ECO:0000256" key="14">
    <source>
        <dbReference type="ARBA" id="ARBA00023075"/>
    </source>
</evidence>
<evidence type="ECO:0000256" key="15">
    <source>
        <dbReference type="ARBA" id="ARBA00023128"/>
    </source>
</evidence>
<evidence type="ECO:0000256" key="5">
    <source>
        <dbReference type="ARBA" id="ARBA00021008"/>
    </source>
</evidence>
<feature type="transmembrane region" description="Helical" evidence="19">
    <location>
        <begin position="258"/>
        <end position="280"/>
    </location>
</feature>
<sequence>MKLNSTTLLFKTMIIMGMMISMSSSNWIMLWSGLELMLMTFIPIMNSMSIMYTESAMKYFIMQSISSALLMMSIMTSLTIMDNKILMTVAMLIKLAIAPTNMWFISVIEGVGDNMLMTMLITMKIMPMMIMSYMNLKINTIIIISMVISTLLIINQTSIKKIIGHSSVFNFTLMLSVVSTYSMWMMYLCIYSILTWSMINMMKTIKIKFVNQFMINEQSKIIKLNFWILMLSFMGMPPLLGFLNKLMVFEMMLLTKNYMILLIMIITSMIMAFKYMQLSYSSMIMLSMKTKWTSLINNKKMKIMWINMINLISVIYTI</sequence>
<dbReference type="InterPro" id="IPR050175">
    <property type="entry name" value="Complex_I_Subunit_2"/>
</dbReference>
<dbReference type="GO" id="GO:0005743">
    <property type="term" value="C:mitochondrial inner membrane"/>
    <property type="evidence" value="ECO:0007669"/>
    <property type="project" value="UniProtKB-SubCell"/>
</dbReference>
<evidence type="ECO:0000256" key="7">
    <source>
        <dbReference type="ARBA" id="ARBA00022660"/>
    </source>
</evidence>
<evidence type="ECO:0000256" key="18">
    <source>
        <dbReference type="ARBA" id="ARBA00049551"/>
    </source>
</evidence>
<dbReference type="EC" id="7.1.1.2" evidence="4"/>
<feature type="transmembrane region" description="Helical" evidence="19">
    <location>
        <begin position="134"/>
        <end position="154"/>
    </location>
</feature>
<feature type="transmembrane region" description="Helical" evidence="19">
    <location>
        <begin position="36"/>
        <end position="53"/>
    </location>
</feature>
<comment type="catalytic activity">
    <reaction evidence="18">
        <text>a ubiquinone + NADH + 5 H(+)(in) = a ubiquinol + NAD(+) + 4 H(+)(out)</text>
        <dbReference type="Rhea" id="RHEA:29091"/>
        <dbReference type="Rhea" id="RHEA-COMP:9565"/>
        <dbReference type="Rhea" id="RHEA-COMP:9566"/>
        <dbReference type="ChEBI" id="CHEBI:15378"/>
        <dbReference type="ChEBI" id="CHEBI:16389"/>
        <dbReference type="ChEBI" id="CHEBI:17976"/>
        <dbReference type="ChEBI" id="CHEBI:57540"/>
        <dbReference type="ChEBI" id="CHEBI:57945"/>
        <dbReference type="EC" id="7.1.1.2"/>
    </reaction>
</comment>
<evidence type="ECO:0000256" key="19">
    <source>
        <dbReference type="SAM" id="Phobius"/>
    </source>
</evidence>
<keyword evidence="14" id="KW-0830">Ubiquinone</keyword>
<evidence type="ECO:0000256" key="17">
    <source>
        <dbReference type="ARBA" id="ARBA00031028"/>
    </source>
</evidence>
<evidence type="ECO:0000256" key="11">
    <source>
        <dbReference type="ARBA" id="ARBA00022982"/>
    </source>
</evidence>
<evidence type="ECO:0000256" key="13">
    <source>
        <dbReference type="ARBA" id="ARBA00023027"/>
    </source>
</evidence>
<name>A0A343KJ83_9HEMI</name>
<evidence type="ECO:0000256" key="10">
    <source>
        <dbReference type="ARBA" id="ARBA00022967"/>
    </source>
</evidence>
<dbReference type="GO" id="GO:0008137">
    <property type="term" value="F:NADH dehydrogenase (ubiquinone) activity"/>
    <property type="evidence" value="ECO:0007669"/>
    <property type="project" value="UniProtKB-EC"/>
</dbReference>
<reference evidence="21" key="1">
    <citation type="submission" date="2016-09" db="EMBL/GenBank/DDBJ databases">
        <authorList>
            <person name="Capua I."/>
            <person name="De Benedictis P."/>
            <person name="Joannis T."/>
            <person name="Lombin L.H."/>
            <person name="Cattoli G."/>
        </authorList>
    </citation>
    <scope>NUCLEOTIDE SEQUENCE</scope>
</reference>
<feature type="transmembrane region" description="Helical" evidence="19">
    <location>
        <begin position="224"/>
        <end position="243"/>
    </location>
</feature>
<comment type="function">
    <text evidence="1">Core subunit of the mitochondrial membrane respiratory chain NADH dehydrogenase (Complex I) that is believed to belong to the minimal assembly required for catalysis. Complex I functions in the transfer of electrons from NADH to the respiratory chain. The immediate electron acceptor for the enzyme is believed to be ubiquinone.</text>
</comment>